<dbReference type="RefSeq" id="WP_138458148.1">
    <property type="nucleotide sequence ID" value="NZ_VBUU01000031.1"/>
</dbReference>
<dbReference type="EMBL" id="VBUU01000031">
    <property type="protein sequence ID" value="TLG00337.1"/>
    <property type="molecule type" value="Genomic_DNA"/>
</dbReference>
<gene>
    <name evidence="3" type="ORF">FEK35_24140</name>
</gene>
<sequence length="383" mass="41301">MSPESSTAIGALRERVMALVVGFSEALPPYGEVPTALVEGDFAHGVRANAELFFDYLETGRLPDANDLADVVELALERIREGVPLQTVLERYRIGASFFWDELSATASPEELAAIRDAGPALMRYVAAVTTQVAVACVEQTGDPLWEQRDRRRAVAAALLAGNPLDVLAEPAVPKIADAFLVVVFQVDRTVDPVRAGALRSRFDRLPGGYTLLDGSGWTTLVPDADVAVTATQRVLADVLVDDPPEGLWVGAAVASSHNEIPAAAADARTVSTLCRRIGRAGILTLPDDIMLEFALATGPQAHPYLARHLRPLADQAMLAETLQAFFDCDFNQVATARRLDVHRNTVNYRFARIAALTGLDPLRPRDAMVLYAAQLGSPNVIE</sequence>
<dbReference type="InterPro" id="IPR025751">
    <property type="entry name" value="RsbRD_N_dom"/>
</dbReference>
<dbReference type="AlphaFoldDB" id="A0A5R8P824"/>
<protein>
    <submittedName>
        <fullName evidence="3">Uncharacterized protein</fullName>
    </submittedName>
</protein>
<evidence type="ECO:0000259" key="2">
    <source>
        <dbReference type="Pfam" id="PF14361"/>
    </source>
</evidence>
<dbReference type="Pfam" id="PF14361">
    <property type="entry name" value="RsbRD_N"/>
    <property type="match status" value="1"/>
</dbReference>
<name>A0A5R8P824_9NOCA</name>
<evidence type="ECO:0000259" key="1">
    <source>
        <dbReference type="Pfam" id="PF13556"/>
    </source>
</evidence>
<dbReference type="InterPro" id="IPR025736">
    <property type="entry name" value="PucR_C-HTH_dom"/>
</dbReference>
<evidence type="ECO:0000313" key="4">
    <source>
        <dbReference type="Proteomes" id="UP000308349"/>
    </source>
</evidence>
<dbReference type="InterPro" id="IPR051448">
    <property type="entry name" value="CdaR-like_regulators"/>
</dbReference>
<dbReference type="PANTHER" id="PTHR33744:SF7">
    <property type="entry name" value="PUCR FAMILY TRANSCRIPTIONAL REGULATOR"/>
    <property type="match status" value="1"/>
</dbReference>
<dbReference type="PANTHER" id="PTHR33744">
    <property type="entry name" value="CARBOHYDRATE DIACID REGULATOR"/>
    <property type="match status" value="1"/>
</dbReference>
<accession>A0A5R8P824</accession>
<dbReference type="Gene3D" id="1.10.10.2840">
    <property type="entry name" value="PucR C-terminal helix-turn-helix domain"/>
    <property type="match status" value="1"/>
</dbReference>
<feature type="domain" description="PucR C-terminal helix-turn-helix" evidence="1">
    <location>
        <begin position="319"/>
        <end position="374"/>
    </location>
</feature>
<organism evidence="3 4">
    <name type="scientific">Nocardia cyriacigeorgica</name>
    <dbReference type="NCBI Taxonomy" id="135487"/>
    <lineage>
        <taxon>Bacteria</taxon>
        <taxon>Bacillati</taxon>
        <taxon>Actinomycetota</taxon>
        <taxon>Actinomycetes</taxon>
        <taxon>Mycobacteriales</taxon>
        <taxon>Nocardiaceae</taxon>
        <taxon>Nocardia</taxon>
    </lineage>
</organism>
<dbReference type="OrthoDB" id="4535840at2"/>
<dbReference type="InterPro" id="IPR042070">
    <property type="entry name" value="PucR_C-HTH_sf"/>
</dbReference>
<dbReference type="Pfam" id="PF13556">
    <property type="entry name" value="HTH_30"/>
    <property type="match status" value="1"/>
</dbReference>
<reference evidence="3 4" key="1">
    <citation type="submission" date="2019-05" db="EMBL/GenBank/DDBJ databases">
        <title>Genomes sequences of two Nocardia cyriacigeorgica environmental isolates, type strains Nocardia asteroides ATCC 19247 and Nocardia cyriacigeorgica DSM 44484.</title>
        <authorList>
            <person name="Vautrin F."/>
            <person name="Bergeron E."/>
            <person name="Dubost A."/>
            <person name="Abrouk D."/>
            <person name="Rodriguez Nava V."/>
            <person name="Pujic P."/>
        </authorList>
    </citation>
    <scope>NUCLEOTIDE SEQUENCE [LARGE SCALE GENOMIC DNA]</scope>
    <source>
        <strain evidence="3 4">EML 1456</strain>
    </source>
</reference>
<feature type="domain" description="RsbT co-antagonist protein RsbRD N-terminal" evidence="2">
    <location>
        <begin position="20"/>
        <end position="152"/>
    </location>
</feature>
<proteinExistence type="predicted"/>
<evidence type="ECO:0000313" key="3">
    <source>
        <dbReference type="EMBL" id="TLG00337.1"/>
    </source>
</evidence>
<comment type="caution">
    <text evidence="3">The sequence shown here is derived from an EMBL/GenBank/DDBJ whole genome shotgun (WGS) entry which is preliminary data.</text>
</comment>
<dbReference type="Proteomes" id="UP000308349">
    <property type="component" value="Unassembled WGS sequence"/>
</dbReference>